<dbReference type="InterPro" id="IPR018122">
    <property type="entry name" value="TF_fork_head_CS_1"/>
</dbReference>
<dbReference type="InterPro" id="IPR045178">
    <property type="entry name" value="Fhl1/FHA1"/>
</dbReference>
<evidence type="ECO:0000256" key="1">
    <source>
        <dbReference type="ARBA" id="ARBA00023125"/>
    </source>
</evidence>
<protein>
    <submittedName>
        <fullName evidence="7">ARAD1D48290p</fullName>
    </submittedName>
</protein>
<evidence type="ECO:0000256" key="3">
    <source>
        <dbReference type="PROSITE-ProRule" id="PRU00089"/>
    </source>
</evidence>
<feature type="region of interest" description="Disordered" evidence="4">
    <location>
        <begin position="1"/>
        <end position="63"/>
    </location>
</feature>
<feature type="compositionally biased region" description="Low complexity" evidence="4">
    <location>
        <begin position="778"/>
        <end position="798"/>
    </location>
</feature>
<evidence type="ECO:0000313" key="7">
    <source>
        <dbReference type="EMBL" id="CDP39036.1"/>
    </source>
</evidence>
<dbReference type="PANTHER" id="PTHR21712:SF29">
    <property type="entry name" value="PRE-RRNA-PROCESSING PROTEIN FHL1"/>
    <property type="match status" value="1"/>
</dbReference>
<reference evidence="7" key="2">
    <citation type="submission" date="2014-06" db="EMBL/GenBank/DDBJ databases">
        <title>The complete genome of Blastobotrys (Arxula) adeninivorans LS3 - a yeast of biotechnological interest.</title>
        <authorList>
            <person name="Kunze G."/>
            <person name="Gaillardin C."/>
            <person name="Czernicka M."/>
            <person name="Durrens P."/>
            <person name="Martin T."/>
            <person name="Boer E."/>
            <person name="Gabaldon T."/>
            <person name="Cruz J."/>
            <person name="Talla E."/>
            <person name="Marck C."/>
            <person name="Goffeau A."/>
            <person name="Barbe V."/>
            <person name="Baret P."/>
            <person name="Baronian K."/>
            <person name="Beier S."/>
            <person name="Bleykasten C."/>
            <person name="Bode R."/>
            <person name="Casaregola S."/>
            <person name="Despons L."/>
            <person name="Fairhead C."/>
            <person name="Giersberg M."/>
            <person name="Gierski P."/>
            <person name="Hahnel U."/>
            <person name="Hartmann A."/>
            <person name="Jankowska D."/>
            <person name="Jubin C."/>
            <person name="Jung P."/>
            <person name="Lafontaine I."/>
            <person name="Leh-Louis V."/>
            <person name="Lemaire M."/>
            <person name="Marcet-Houben M."/>
            <person name="Mascher M."/>
            <person name="Morel G."/>
            <person name="Richard G.-F."/>
            <person name="Riechen J."/>
            <person name="Sacerdot C."/>
            <person name="Sarkar A."/>
            <person name="Savel G."/>
            <person name="Schacherer J."/>
            <person name="Sherman D."/>
            <person name="Straub M.-L."/>
            <person name="Stein N."/>
            <person name="Thierry A."/>
            <person name="Trautwein-Schult A."/>
            <person name="Westhof E."/>
            <person name="Worch S."/>
            <person name="Dujon B."/>
            <person name="Souciet J.-L."/>
            <person name="Wincker P."/>
            <person name="Scholz U."/>
            <person name="Neuveglise N."/>
        </authorList>
    </citation>
    <scope>NUCLEOTIDE SEQUENCE</scope>
    <source>
        <strain evidence="7">LS3</strain>
    </source>
</reference>
<feature type="region of interest" description="Disordered" evidence="4">
    <location>
        <begin position="666"/>
        <end position="870"/>
    </location>
</feature>
<dbReference type="InterPro" id="IPR008984">
    <property type="entry name" value="SMAD_FHA_dom_sf"/>
</dbReference>
<dbReference type="Pfam" id="PF00498">
    <property type="entry name" value="FHA"/>
    <property type="match status" value="1"/>
</dbReference>
<evidence type="ECO:0000259" key="6">
    <source>
        <dbReference type="PROSITE" id="PS50039"/>
    </source>
</evidence>
<feature type="region of interest" description="Disordered" evidence="4">
    <location>
        <begin position="381"/>
        <end position="403"/>
    </location>
</feature>
<dbReference type="CDD" id="cd00059">
    <property type="entry name" value="FH_FOX"/>
    <property type="match status" value="1"/>
</dbReference>
<feature type="compositionally biased region" description="Polar residues" evidence="4">
    <location>
        <begin position="519"/>
        <end position="530"/>
    </location>
</feature>
<dbReference type="PROSITE" id="PS50039">
    <property type="entry name" value="FORK_HEAD_3"/>
    <property type="match status" value="1"/>
</dbReference>
<dbReference type="InterPro" id="IPR030456">
    <property type="entry name" value="TF_fork_head_CS_2"/>
</dbReference>
<feature type="compositionally biased region" description="Low complexity" evidence="4">
    <location>
        <begin position="85"/>
        <end position="98"/>
    </location>
</feature>
<keyword evidence="2 3" id="KW-0539">Nucleus</keyword>
<dbReference type="GO" id="GO:0003700">
    <property type="term" value="F:DNA-binding transcription factor activity"/>
    <property type="evidence" value="ECO:0007669"/>
    <property type="project" value="InterPro"/>
</dbReference>
<dbReference type="Pfam" id="PF00250">
    <property type="entry name" value="Forkhead"/>
    <property type="match status" value="1"/>
</dbReference>
<feature type="compositionally biased region" description="Polar residues" evidence="4">
    <location>
        <begin position="857"/>
        <end position="870"/>
    </location>
</feature>
<feature type="compositionally biased region" description="Low complexity" evidence="4">
    <location>
        <begin position="563"/>
        <end position="579"/>
    </location>
</feature>
<feature type="compositionally biased region" description="Low complexity" evidence="4">
    <location>
        <begin position="672"/>
        <end position="707"/>
    </location>
</feature>
<feature type="compositionally biased region" description="Low complexity" evidence="4">
    <location>
        <begin position="385"/>
        <end position="395"/>
    </location>
</feature>
<comment type="subcellular location">
    <subcellularLocation>
        <location evidence="3">Nucleus</location>
    </subcellularLocation>
</comment>
<feature type="DNA-binding region" description="Fork-head" evidence="3">
    <location>
        <begin position="291"/>
        <end position="379"/>
    </location>
</feature>
<dbReference type="InterPro" id="IPR036390">
    <property type="entry name" value="WH_DNA-bd_sf"/>
</dbReference>
<feature type="domain" description="FHA" evidence="5">
    <location>
        <begin position="137"/>
        <end position="193"/>
    </location>
</feature>
<dbReference type="EMBL" id="HG937694">
    <property type="protein sequence ID" value="CDP39036.1"/>
    <property type="molecule type" value="Genomic_DNA"/>
</dbReference>
<dbReference type="PRINTS" id="PR00053">
    <property type="entry name" value="FORKHEAD"/>
</dbReference>
<evidence type="ECO:0000256" key="4">
    <source>
        <dbReference type="SAM" id="MobiDB-lite"/>
    </source>
</evidence>
<proteinExistence type="predicted"/>
<dbReference type="SMART" id="SM00339">
    <property type="entry name" value="FH"/>
    <property type="match status" value="1"/>
</dbReference>
<dbReference type="PROSITE" id="PS00658">
    <property type="entry name" value="FORK_HEAD_2"/>
    <property type="match status" value="1"/>
</dbReference>
<feature type="region of interest" description="Disordered" evidence="4">
    <location>
        <begin position="424"/>
        <end position="443"/>
    </location>
</feature>
<feature type="compositionally biased region" description="Low complexity" evidence="4">
    <location>
        <begin position="220"/>
        <end position="234"/>
    </location>
</feature>
<dbReference type="GO" id="GO:0043565">
    <property type="term" value="F:sequence-specific DNA binding"/>
    <property type="evidence" value="ECO:0007669"/>
    <property type="project" value="InterPro"/>
</dbReference>
<evidence type="ECO:0000256" key="2">
    <source>
        <dbReference type="ARBA" id="ARBA00023242"/>
    </source>
</evidence>
<gene>
    <name evidence="7" type="ORF">GNLVRS02_ARAD1D48290g</name>
</gene>
<feature type="compositionally biased region" description="Polar residues" evidence="4">
    <location>
        <begin position="35"/>
        <end position="44"/>
    </location>
</feature>
<feature type="domain" description="Fork-head" evidence="6">
    <location>
        <begin position="291"/>
        <end position="379"/>
    </location>
</feature>
<name>A0A060TIP8_BLAAD</name>
<dbReference type="CDD" id="cd22701">
    <property type="entry name" value="FHA_FKH1-like"/>
    <property type="match status" value="1"/>
</dbReference>
<dbReference type="SMART" id="SM00240">
    <property type="entry name" value="FHA"/>
    <property type="match status" value="1"/>
</dbReference>
<organism evidence="7">
    <name type="scientific">Blastobotrys adeninivorans</name>
    <name type="common">Yeast</name>
    <name type="synonym">Arxula adeninivorans</name>
    <dbReference type="NCBI Taxonomy" id="409370"/>
    <lineage>
        <taxon>Eukaryota</taxon>
        <taxon>Fungi</taxon>
        <taxon>Dikarya</taxon>
        <taxon>Ascomycota</taxon>
        <taxon>Saccharomycotina</taxon>
        <taxon>Dipodascomycetes</taxon>
        <taxon>Dipodascales</taxon>
        <taxon>Trichomonascaceae</taxon>
        <taxon>Blastobotrys</taxon>
    </lineage>
</organism>
<keyword evidence="1 3" id="KW-0238">DNA-binding</keyword>
<feature type="region of interest" description="Disordered" evidence="4">
    <location>
        <begin position="85"/>
        <end position="113"/>
    </location>
</feature>
<dbReference type="PROSITE" id="PS00657">
    <property type="entry name" value="FORK_HEAD_1"/>
    <property type="match status" value="1"/>
</dbReference>
<dbReference type="Gene3D" id="1.10.10.10">
    <property type="entry name" value="Winged helix-like DNA-binding domain superfamily/Winged helix DNA-binding domain"/>
    <property type="match status" value="1"/>
</dbReference>
<dbReference type="SUPFAM" id="SSF49879">
    <property type="entry name" value="SMAD/FHA domain"/>
    <property type="match status" value="1"/>
</dbReference>
<evidence type="ECO:0000259" key="5">
    <source>
        <dbReference type="PROSITE" id="PS50006"/>
    </source>
</evidence>
<dbReference type="InterPro" id="IPR036388">
    <property type="entry name" value="WH-like_DNA-bd_sf"/>
</dbReference>
<dbReference type="InterPro" id="IPR001766">
    <property type="entry name" value="Fork_head_dom"/>
</dbReference>
<reference evidence="7" key="1">
    <citation type="submission" date="2014-02" db="EMBL/GenBank/DDBJ databases">
        <authorList>
            <person name="Genoscope - CEA"/>
        </authorList>
    </citation>
    <scope>NUCLEOTIDE SEQUENCE</scope>
    <source>
        <strain evidence="7">LS3</strain>
    </source>
</reference>
<sequence length="870" mass="92399">MSTVSPGSTNNETLHLPPVSTDSNNAAAPSPALMTPSTSKTVDASATEIRKPVRLSRSASPQVHSPAVVNYPLTFANSVSAGTAATSTATGDGAVSGAPSASDPTQDGNATAEESRVSAYARLDFESFTFYVQTLQVILGRRAENGSSMVDVHLGPQKAISRRHAKIFYNFGTQRFELSVLGRNGAFVGDVFVETDTTVPLKNGTRIQIGQIPFTFVLPSTSSDDSTDNNAADDPIIQHGPDPLAAASPVRKNSISGSPDLDLDDSRSVAQKRPIKREYLPEEIPEEYREKPQHSYSYLIASALRARGGGHGMSLSEIYRGIQDLFPYYKYCPPGWQNSVRHNLSSNKAFHKIAKEGKGWLWGIDEEYFLEKERQKKKASEKKAAAAAAHASSRAVGSTIRDSVGGPTDLADFTHHEFHVNNISPANDLSAGGVGSSASSREKTIAELAQEIEIHRQGTRHYNPDTYTPIPVKSEPGSSASPPPSSDYNGTDPSKVPNYYSSFSSAGSSSAANPRAPQVQPSLAAGQSTFRMVRPPPSQHSPSPGPSSISSSAQNAGPQMKVQPQGQSQSQSSEQPKSGVAAAMQAAGIKLNPNTIKTLAKFQQKLQETMGGNTQMLTQTLALAIAQAAKESGGGPQAIANMLNSKNPSQLIQLLTNALAAVKTSAAKKGKQGSPQPESSQSAQNAQQSFSQTLQSAPVQPGSQSQPQPQPPSQPTQSPQPQPEPQSQPQPQPEPQSEPQPQPQPQSQPLPPPQPEPSQSPQPTQPSSQVPSQPPSRAPSQAPSQQSQAASQSAPQQPGEKKGPSLEVINKMIDQASKIKNPSPDIQKALKQLREHAQRLMAAQEGAQKRPADSSETEPQSKQPRTDTSG</sequence>
<feature type="compositionally biased region" description="Low complexity" evidence="4">
    <location>
        <begin position="501"/>
        <end position="512"/>
    </location>
</feature>
<feature type="region of interest" description="Disordered" evidence="4">
    <location>
        <begin position="454"/>
        <end position="581"/>
    </location>
</feature>
<dbReference type="InterPro" id="IPR000253">
    <property type="entry name" value="FHA_dom"/>
</dbReference>
<dbReference type="PROSITE" id="PS50006">
    <property type="entry name" value="FHA_DOMAIN"/>
    <property type="match status" value="1"/>
</dbReference>
<dbReference type="Gene3D" id="2.60.200.20">
    <property type="match status" value="1"/>
</dbReference>
<accession>A0A060TIP8</accession>
<feature type="compositionally biased region" description="Polar residues" evidence="4">
    <location>
        <begin position="1"/>
        <end position="13"/>
    </location>
</feature>
<feature type="compositionally biased region" description="Pro residues" evidence="4">
    <location>
        <begin position="708"/>
        <end position="764"/>
    </location>
</feature>
<feature type="compositionally biased region" description="Pro residues" evidence="4">
    <location>
        <begin position="534"/>
        <end position="545"/>
    </location>
</feature>
<dbReference type="AlphaFoldDB" id="A0A060TIP8"/>
<dbReference type="SUPFAM" id="SSF46785">
    <property type="entry name" value="Winged helix' DNA-binding domain"/>
    <property type="match status" value="1"/>
</dbReference>
<dbReference type="GO" id="GO:0060962">
    <property type="term" value="P:regulation of ribosomal protein gene transcription by RNA polymerase II"/>
    <property type="evidence" value="ECO:0007669"/>
    <property type="project" value="InterPro"/>
</dbReference>
<dbReference type="PANTHER" id="PTHR21712">
    <property type="entry name" value="PRE-RRNA-PROCESSING PROTEIN FHL1"/>
    <property type="match status" value="1"/>
</dbReference>
<dbReference type="GO" id="GO:0005634">
    <property type="term" value="C:nucleus"/>
    <property type="evidence" value="ECO:0007669"/>
    <property type="project" value="UniProtKB-SubCell"/>
</dbReference>
<feature type="region of interest" description="Disordered" evidence="4">
    <location>
        <begin position="220"/>
        <end position="276"/>
    </location>
</feature>